<protein>
    <recommendedName>
        <fullName evidence="7">tRNA/tmRNA (uracil-C(5))-methyltransferase</fullName>
        <ecNumber evidence="7">2.1.1.35</ecNumber>
    </recommendedName>
    <alternativeName>
        <fullName evidence="7">tRNA (uracil(54)-C(5))-methyltransferase</fullName>
    </alternativeName>
    <alternativeName>
        <fullName evidence="7">tRNA(m5U54)-methyltransferase</fullName>
        <shortName evidence="7">RUMT</shortName>
    </alternativeName>
    <alternativeName>
        <fullName evidence="7">tmRNA (uracil(341)-C(5))-methyltransferase</fullName>
    </alternativeName>
</protein>
<dbReference type="Gene3D" id="3.40.50.150">
    <property type="entry name" value="Vaccinia Virus protein VP39"/>
    <property type="match status" value="1"/>
</dbReference>
<dbReference type="EC" id="2.1.1.35" evidence="7"/>
<dbReference type="RefSeq" id="WP_116687417.1">
    <property type="nucleotide sequence ID" value="NZ_CAWNYD010000004.1"/>
</dbReference>
<evidence type="ECO:0000256" key="5">
    <source>
        <dbReference type="ARBA" id="ARBA00051255"/>
    </source>
</evidence>
<evidence type="ECO:0000256" key="3">
    <source>
        <dbReference type="ARBA" id="ARBA00022691"/>
    </source>
</evidence>
<keyword evidence="2 7" id="KW-0808">Transferase</keyword>
<comment type="catalytic activity">
    <reaction evidence="5 7">
        <text>uridine(341) in tmRNA + S-adenosyl-L-methionine = 5-methyluridine(341) in tmRNA + S-adenosyl-L-homocysteine + H(+)</text>
        <dbReference type="Rhea" id="RHEA:43612"/>
        <dbReference type="Rhea" id="RHEA-COMP:10630"/>
        <dbReference type="Rhea" id="RHEA-COMP:10631"/>
        <dbReference type="ChEBI" id="CHEBI:15378"/>
        <dbReference type="ChEBI" id="CHEBI:57856"/>
        <dbReference type="ChEBI" id="CHEBI:59789"/>
        <dbReference type="ChEBI" id="CHEBI:65315"/>
        <dbReference type="ChEBI" id="CHEBI:74447"/>
    </reaction>
</comment>
<feature type="active site" evidence="9">
    <location>
        <position position="318"/>
    </location>
</feature>
<dbReference type="InterPro" id="IPR029063">
    <property type="entry name" value="SAM-dependent_MTases_sf"/>
</dbReference>
<dbReference type="PANTHER" id="PTHR47790">
    <property type="entry name" value="TRNA/TMRNA (URACIL-C(5))-METHYLTRANSFERASE"/>
    <property type="match status" value="1"/>
</dbReference>
<name>A0A2V1GTM3_9GAMM</name>
<dbReference type="InterPro" id="IPR030391">
    <property type="entry name" value="MeTrfase_TrmA_CS"/>
</dbReference>
<evidence type="ECO:0000256" key="1">
    <source>
        <dbReference type="ARBA" id="ARBA00022603"/>
    </source>
</evidence>
<dbReference type="InterPro" id="IPR030390">
    <property type="entry name" value="MeTrfase_TrmA_AS"/>
</dbReference>
<dbReference type="Proteomes" id="UP000244906">
    <property type="component" value="Unassembled WGS sequence"/>
</dbReference>
<evidence type="ECO:0000256" key="2">
    <source>
        <dbReference type="ARBA" id="ARBA00022679"/>
    </source>
</evidence>
<dbReference type="HAMAP" id="MF_01011">
    <property type="entry name" value="RNA_methyltr_TrmA"/>
    <property type="match status" value="1"/>
</dbReference>
<dbReference type="PROSITE" id="PS51687">
    <property type="entry name" value="SAM_MT_RNA_M5U"/>
    <property type="match status" value="1"/>
</dbReference>
<evidence type="ECO:0000256" key="6">
    <source>
        <dbReference type="ARBA" id="ARBA00052788"/>
    </source>
</evidence>
<dbReference type="GO" id="GO:0005829">
    <property type="term" value="C:cytosol"/>
    <property type="evidence" value="ECO:0007669"/>
    <property type="project" value="TreeGrafter"/>
</dbReference>
<feature type="binding site" evidence="7">
    <location>
        <position position="217"/>
    </location>
    <ligand>
        <name>S-adenosyl-L-methionine</name>
        <dbReference type="ChEBI" id="CHEBI:59789"/>
    </ligand>
</feature>
<dbReference type="NCBIfam" id="TIGR02143">
    <property type="entry name" value="trmA_only"/>
    <property type="match status" value="1"/>
</dbReference>
<evidence type="ECO:0000256" key="7">
    <source>
        <dbReference type="HAMAP-Rule" id="MF_01011"/>
    </source>
</evidence>
<evidence type="ECO:0000256" key="8">
    <source>
        <dbReference type="PROSITE-ProRule" id="PRU01024"/>
    </source>
</evidence>
<feature type="binding site" evidence="7 8">
    <location>
        <position position="184"/>
    </location>
    <ligand>
        <name>S-adenosyl-L-methionine</name>
        <dbReference type="ChEBI" id="CHEBI:59789"/>
    </ligand>
</feature>
<dbReference type="CDD" id="cd02440">
    <property type="entry name" value="AdoMet_MTases"/>
    <property type="match status" value="1"/>
</dbReference>
<evidence type="ECO:0000256" key="4">
    <source>
        <dbReference type="ARBA" id="ARBA00022694"/>
    </source>
</evidence>
<evidence type="ECO:0000313" key="11">
    <source>
        <dbReference type="Proteomes" id="UP000244906"/>
    </source>
</evidence>
<keyword evidence="4 7" id="KW-0819">tRNA processing</keyword>
<feature type="binding site" evidence="7 8">
    <location>
        <position position="233"/>
    </location>
    <ligand>
        <name>S-adenosyl-L-methionine</name>
        <dbReference type="ChEBI" id="CHEBI:59789"/>
    </ligand>
</feature>
<sequence>MVSENPQDYQDQLEQKVQQIQALFSELEMPELEVFDSPATEYRMRAEFRFWHQGERSFYAMFDPKDRRTPIETTDFPQGSATIRRLMPLLLEQIHLFPEIRRKLFQVEFLTTSTGEALITLIYHRALAEEWQAQAEQIRDALGIQIIGRSKKQKILLNQDYLDETLEVDGKPLVYRQIESSFTQPNARICEKMLSWARSCSEGAKGDLLELYCGNGNFCIALADKYRKALATEISKTSIKAAQYNREVNGMDNLEFVRMSSEDFTQAMNGIRPFRRLKDTPLDQYDFQTILVDPPRAGLDEDTVQMISQFENIIYISCNPLTLKDNLEALGETHSVERLALFDQFPWTHHVESGVLLRKKT</sequence>
<comment type="function">
    <text evidence="7">Dual-specificity methyltransferase that catalyzes the formation of 5-methyluridine at position 54 (m5U54) in all tRNAs, and that of position 341 (m5U341) in tmRNA (transfer-mRNA).</text>
</comment>
<dbReference type="FunFam" id="2.40.50.1070:FF:000001">
    <property type="entry name" value="tRNA/tmRNA (uracil-C(5))-methyltransferase"/>
    <property type="match status" value="1"/>
</dbReference>
<feature type="binding site" evidence="7 8">
    <location>
        <position position="293"/>
    </location>
    <ligand>
        <name>S-adenosyl-L-methionine</name>
        <dbReference type="ChEBI" id="CHEBI:59789"/>
    </ligand>
</feature>
<comment type="similarity">
    <text evidence="7">Belongs to the class I-like SAM-binding methyltransferase superfamily. RNA M5U methyltransferase family. TrmA subfamily.</text>
</comment>
<feature type="active site" description="Nucleophile" evidence="7 8">
    <location>
        <position position="318"/>
    </location>
</feature>
<proteinExistence type="inferred from homology"/>
<dbReference type="OrthoDB" id="9804590at2"/>
<feature type="binding site" evidence="7 8">
    <location>
        <position position="212"/>
    </location>
    <ligand>
        <name>S-adenosyl-L-methionine</name>
        <dbReference type="ChEBI" id="CHEBI:59789"/>
    </ligand>
</feature>
<feature type="active site" description="Proton acceptor" evidence="7">
    <location>
        <position position="352"/>
    </location>
</feature>
<dbReference type="PROSITE" id="PS01230">
    <property type="entry name" value="TRMA_1"/>
    <property type="match status" value="1"/>
</dbReference>
<dbReference type="InterPro" id="IPR011869">
    <property type="entry name" value="TrmA_MeTrfase"/>
</dbReference>
<evidence type="ECO:0000256" key="9">
    <source>
        <dbReference type="PROSITE-ProRule" id="PRU10015"/>
    </source>
</evidence>
<dbReference type="GO" id="GO:0019843">
    <property type="term" value="F:rRNA binding"/>
    <property type="evidence" value="ECO:0007669"/>
    <property type="project" value="TreeGrafter"/>
</dbReference>
<dbReference type="GO" id="GO:0000049">
    <property type="term" value="F:tRNA binding"/>
    <property type="evidence" value="ECO:0007669"/>
    <property type="project" value="TreeGrafter"/>
</dbReference>
<comment type="catalytic activity">
    <reaction evidence="6 7">
        <text>uridine(54) in tRNA + S-adenosyl-L-methionine = 5-methyluridine(54) in tRNA + S-adenosyl-L-homocysteine + H(+)</text>
        <dbReference type="Rhea" id="RHEA:42712"/>
        <dbReference type="Rhea" id="RHEA-COMP:10167"/>
        <dbReference type="Rhea" id="RHEA-COMP:10193"/>
        <dbReference type="ChEBI" id="CHEBI:15378"/>
        <dbReference type="ChEBI" id="CHEBI:57856"/>
        <dbReference type="ChEBI" id="CHEBI:59789"/>
        <dbReference type="ChEBI" id="CHEBI:65315"/>
        <dbReference type="ChEBI" id="CHEBI:74447"/>
        <dbReference type="EC" id="2.1.1.35"/>
    </reaction>
</comment>
<organism evidence="10 11">
    <name type="scientific">Pelagibaculum spongiae</name>
    <dbReference type="NCBI Taxonomy" id="2080658"/>
    <lineage>
        <taxon>Bacteria</taxon>
        <taxon>Pseudomonadati</taxon>
        <taxon>Pseudomonadota</taxon>
        <taxon>Gammaproteobacteria</taxon>
        <taxon>Oceanospirillales</taxon>
        <taxon>Pelagibaculum</taxon>
    </lineage>
</organism>
<keyword evidence="1 7" id="KW-0489">Methyltransferase</keyword>
<dbReference type="GO" id="GO:0030488">
    <property type="term" value="P:tRNA methylation"/>
    <property type="evidence" value="ECO:0007669"/>
    <property type="project" value="UniProtKB-UniRule"/>
</dbReference>
<dbReference type="SUPFAM" id="SSF53335">
    <property type="entry name" value="S-adenosyl-L-methionine-dependent methyltransferases"/>
    <property type="match status" value="1"/>
</dbReference>
<dbReference type="Gene3D" id="2.40.50.1070">
    <property type="match status" value="1"/>
</dbReference>
<comment type="caution">
    <text evidence="10">The sequence shown here is derived from an EMBL/GenBank/DDBJ whole genome shotgun (WGS) entry which is preliminary data.</text>
</comment>
<accession>A0A2V1GTM3</accession>
<dbReference type="Pfam" id="PF05958">
    <property type="entry name" value="tRNA_U5-meth_tr"/>
    <property type="match status" value="1"/>
</dbReference>
<dbReference type="InterPro" id="IPR010280">
    <property type="entry name" value="U5_MeTrfase_fam"/>
</dbReference>
<dbReference type="PANTHER" id="PTHR47790:SF2">
    <property type="entry name" value="TRNA_TMRNA (URACIL-C(5))-METHYLTRANSFERASE"/>
    <property type="match status" value="1"/>
</dbReference>
<reference evidence="10 11" key="1">
    <citation type="submission" date="2018-04" db="EMBL/GenBank/DDBJ databases">
        <title>Thalassorhabdus spongiae gen. nov., sp. nov., isolated from a marine sponge in South-West Iceland.</title>
        <authorList>
            <person name="Knobloch S."/>
            <person name="Daussin A."/>
            <person name="Johannsson R."/>
            <person name="Marteinsson V.T."/>
        </authorList>
    </citation>
    <scope>NUCLEOTIDE SEQUENCE [LARGE SCALE GENOMIC DNA]</scope>
    <source>
        <strain evidence="10 11">Hp12</strain>
    </source>
</reference>
<dbReference type="GO" id="GO:0030697">
    <property type="term" value="F:tRNA (uracil(54)-C5)-methyltransferase activity, S-adenosyl methionine-dependent"/>
    <property type="evidence" value="ECO:0007669"/>
    <property type="project" value="UniProtKB-UniRule"/>
</dbReference>
<dbReference type="PROSITE" id="PS01231">
    <property type="entry name" value="TRMA_2"/>
    <property type="match status" value="1"/>
</dbReference>
<keyword evidence="11" id="KW-1185">Reference proteome</keyword>
<dbReference type="AlphaFoldDB" id="A0A2V1GTM3"/>
<dbReference type="EMBL" id="QDDL01000004">
    <property type="protein sequence ID" value="PVZ69035.1"/>
    <property type="molecule type" value="Genomic_DNA"/>
</dbReference>
<evidence type="ECO:0000313" key="10">
    <source>
        <dbReference type="EMBL" id="PVZ69035.1"/>
    </source>
</evidence>
<gene>
    <name evidence="7" type="primary">trmA</name>
    <name evidence="10" type="ORF">DC094_12445</name>
</gene>
<keyword evidence="3 7" id="KW-0949">S-adenosyl-L-methionine</keyword>
<dbReference type="FunFam" id="3.40.50.150:FF:000012">
    <property type="entry name" value="tRNA/tmRNA (uracil-C(5))-methyltransferase"/>
    <property type="match status" value="1"/>
</dbReference>